<organism evidence="2 3">
    <name type="scientific">Aspergillus tanneri</name>
    <dbReference type="NCBI Taxonomy" id="1220188"/>
    <lineage>
        <taxon>Eukaryota</taxon>
        <taxon>Fungi</taxon>
        <taxon>Dikarya</taxon>
        <taxon>Ascomycota</taxon>
        <taxon>Pezizomycotina</taxon>
        <taxon>Eurotiomycetes</taxon>
        <taxon>Eurotiomycetidae</taxon>
        <taxon>Eurotiales</taxon>
        <taxon>Aspergillaceae</taxon>
        <taxon>Aspergillus</taxon>
        <taxon>Aspergillus subgen. Circumdati</taxon>
    </lineage>
</organism>
<dbReference type="RefSeq" id="XP_033425822.1">
    <property type="nucleotide sequence ID" value="XM_033572507.1"/>
</dbReference>
<reference evidence="2 3" key="1">
    <citation type="submission" date="2019-08" db="EMBL/GenBank/DDBJ databases">
        <title>The genome sequence of a newly discovered highly antifungal drug resistant Aspergillus species, Aspergillus tanneri NIH 1004.</title>
        <authorList>
            <person name="Mounaud S."/>
            <person name="Singh I."/>
            <person name="Joardar V."/>
            <person name="Pakala S."/>
            <person name="Pakala S."/>
            <person name="Venepally P."/>
            <person name="Chung J.K."/>
            <person name="Losada L."/>
            <person name="Nierman W.C."/>
        </authorList>
    </citation>
    <scope>NUCLEOTIDE SEQUENCE [LARGE SCALE GENOMIC DNA]</scope>
    <source>
        <strain evidence="2 3">NIH1004</strain>
    </source>
</reference>
<dbReference type="OrthoDB" id="4360026at2759"/>
<evidence type="ECO:0000313" key="2">
    <source>
        <dbReference type="EMBL" id="KAA8646461.1"/>
    </source>
</evidence>
<accession>A0A5M9MHK2</accession>
<dbReference type="Proteomes" id="UP000324241">
    <property type="component" value="Unassembled WGS sequence"/>
</dbReference>
<evidence type="ECO:0000256" key="1">
    <source>
        <dbReference type="SAM" id="MobiDB-lite"/>
    </source>
</evidence>
<dbReference type="EMBL" id="QUQM01000007">
    <property type="protein sequence ID" value="KAA8646461.1"/>
    <property type="molecule type" value="Genomic_DNA"/>
</dbReference>
<evidence type="ECO:0000313" key="3">
    <source>
        <dbReference type="Proteomes" id="UP000324241"/>
    </source>
</evidence>
<gene>
    <name evidence="2" type="ORF">ATNIH1004_007894</name>
</gene>
<dbReference type="AlphaFoldDB" id="A0A5M9MHK2"/>
<protein>
    <submittedName>
        <fullName evidence="2">Uncharacterized protein</fullName>
    </submittedName>
</protein>
<feature type="region of interest" description="Disordered" evidence="1">
    <location>
        <begin position="143"/>
        <end position="162"/>
    </location>
</feature>
<dbReference type="VEuPathDB" id="FungiDB:EYZ11_000296"/>
<proteinExistence type="predicted"/>
<name>A0A5M9MHK2_9EURO</name>
<sequence length="162" mass="18638">MKRQIAIACVFCDYEGLYRSLQVVPHYHIWLAAKQSPNPFYRQDLETRAIEQGFDVTEKIYSWTGESSDWLAKDLEPTNNAIYSPLTPFFMSDSGQRVGTYFDYSMDSGIIERYVFQRPDLLHKLEVLCDGYCPGSLDCLEEEELPEEQASGRTGTRDIAKL</sequence>
<dbReference type="GeneID" id="54330596"/>
<comment type="caution">
    <text evidence="2">The sequence shown here is derived from an EMBL/GenBank/DDBJ whole genome shotgun (WGS) entry which is preliminary data.</text>
</comment>